<dbReference type="GO" id="GO:0043565">
    <property type="term" value="F:sequence-specific DNA binding"/>
    <property type="evidence" value="ECO:0007669"/>
    <property type="project" value="InterPro"/>
</dbReference>
<dbReference type="SUPFAM" id="SSF52540">
    <property type="entry name" value="P-loop containing nucleoside triphosphate hydrolases"/>
    <property type="match status" value="1"/>
</dbReference>
<dbReference type="InterPro" id="IPR027417">
    <property type="entry name" value="P-loop_NTPase"/>
</dbReference>
<dbReference type="EMBL" id="AP025628">
    <property type="protein sequence ID" value="BDG60512.1"/>
    <property type="molecule type" value="Genomic_DNA"/>
</dbReference>
<dbReference type="PRINTS" id="PR01590">
    <property type="entry name" value="HTHFIS"/>
</dbReference>
<dbReference type="PANTHER" id="PTHR32071">
    <property type="entry name" value="TRANSCRIPTIONAL REGULATORY PROTEIN"/>
    <property type="match status" value="1"/>
</dbReference>
<name>A0AA35CJT4_9FIRM</name>
<dbReference type="Pfam" id="PF25601">
    <property type="entry name" value="AAA_lid_14"/>
    <property type="match status" value="1"/>
</dbReference>
<dbReference type="InterPro" id="IPR003018">
    <property type="entry name" value="GAF"/>
</dbReference>
<dbReference type="InterPro" id="IPR002197">
    <property type="entry name" value="HTH_Fis"/>
</dbReference>
<evidence type="ECO:0000256" key="5">
    <source>
        <dbReference type="ARBA" id="ARBA00023163"/>
    </source>
</evidence>
<organism evidence="7 8">
    <name type="scientific">Caldinitratiruptor microaerophilus</name>
    <dbReference type="NCBI Taxonomy" id="671077"/>
    <lineage>
        <taxon>Bacteria</taxon>
        <taxon>Bacillati</taxon>
        <taxon>Bacillota</taxon>
        <taxon>Clostridia</taxon>
        <taxon>Eubacteriales</taxon>
        <taxon>Symbiobacteriaceae</taxon>
        <taxon>Caldinitratiruptor</taxon>
    </lineage>
</organism>
<evidence type="ECO:0000256" key="3">
    <source>
        <dbReference type="ARBA" id="ARBA00023015"/>
    </source>
</evidence>
<dbReference type="AlphaFoldDB" id="A0AA35CJT4"/>
<dbReference type="InterPro" id="IPR002078">
    <property type="entry name" value="Sigma_54_int"/>
</dbReference>
<dbReference type="Pfam" id="PF00158">
    <property type="entry name" value="Sigma54_activat"/>
    <property type="match status" value="1"/>
</dbReference>
<dbReference type="PANTHER" id="PTHR32071:SF57">
    <property type="entry name" value="C4-DICARBOXYLATE TRANSPORT TRANSCRIPTIONAL REGULATORY PROTEIN DCTD"/>
    <property type="match status" value="1"/>
</dbReference>
<proteinExistence type="predicted"/>
<dbReference type="InterPro" id="IPR003593">
    <property type="entry name" value="AAA+_ATPase"/>
</dbReference>
<protein>
    <submittedName>
        <fullName evidence="7">Sigma-54-dependent Fis family transcriptional regulator</fullName>
    </submittedName>
</protein>
<feature type="domain" description="Sigma-54 factor interaction" evidence="6">
    <location>
        <begin position="338"/>
        <end position="568"/>
    </location>
</feature>
<keyword evidence="3" id="KW-0805">Transcription regulation</keyword>
<keyword evidence="1" id="KW-0547">Nucleotide-binding</keyword>
<dbReference type="PROSITE" id="PS00675">
    <property type="entry name" value="SIGMA54_INTERACT_1"/>
    <property type="match status" value="1"/>
</dbReference>
<dbReference type="RefSeq" id="WP_264844533.1">
    <property type="nucleotide sequence ID" value="NZ_AP025628.1"/>
</dbReference>
<dbReference type="GO" id="GO:0005524">
    <property type="term" value="F:ATP binding"/>
    <property type="evidence" value="ECO:0007669"/>
    <property type="project" value="UniProtKB-KW"/>
</dbReference>
<dbReference type="InterPro" id="IPR025662">
    <property type="entry name" value="Sigma_54_int_dom_ATP-bd_1"/>
</dbReference>
<dbReference type="InterPro" id="IPR058031">
    <property type="entry name" value="AAA_lid_NorR"/>
</dbReference>
<evidence type="ECO:0000313" key="8">
    <source>
        <dbReference type="Proteomes" id="UP001163687"/>
    </source>
</evidence>
<dbReference type="Gene3D" id="3.40.50.300">
    <property type="entry name" value="P-loop containing nucleotide triphosphate hydrolases"/>
    <property type="match status" value="1"/>
</dbReference>
<dbReference type="InterPro" id="IPR029016">
    <property type="entry name" value="GAF-like_dom_sf"/>
</dbReference>
<dbReference type="KEGG" id="cmic:caldi_16020"/>
<dbReference type="InterPro" id="IPR025944">
    <property type="entry name" value="Sigma_54_int_dom_CS"/>
</dbReference>
<evidence type="ECO:0000256" key="4">
    <source>
        <dbReference type="ARBA" id="ARBA00023125"/>
    </source>
</evidence>
<gene>
    <name evidence="7" type="primary">acoR</name>
    <name evidence="7" type="ORF">caldi_16020</name>
</gene>
<sequence length="664" mass="72453">MRNPNIAIDIYTSPKRHNKVLEGLWERFVSGEGGAERVREVVAASWTRCRSGGVHPLNHRAPIVASQEEIARSCRYDRLLQVAQPWLDEMKAASADSGHLVVIADASGLLLSVEGDRLVRRRAERMNFVPGARWAEATAGTNAIGTALATGLPVQIFAAEHWCQIVHSWTCSAAPVRDPVTGSLLGVIDLTGPFAAVHPHSLVLVTSVARAVEGELHREAEWERAAVIAAYSSARRQAQEVLAALDRGGRVLAGSDALMEEGLLDPNGRPFGLPEANRWLELGSAVEWDVEGRRGRYRCELRAVIQGGRVVGALMRAGAVSGRGSGTKALPRCRFEELMGQSEAFRRVILTGQQAAAHSLPVLILGESGTGKERLAQAIHAASSRAHGPFVAVNCGAIPRELVASEFFGYDPGSFTGASREGKPGKFELARGGTIFLDEIGEMPPDAQVHLLRVLEEREVVRIGGRAPIRLDIRVIAATSRDLEKAMREGTFRKDLFYRLSVVCLTLPPLRERRDDIPLLLDHFLRRACEELARPPLHVSSEALALLWEYPWPGNVRELRNVAYRLALQVDGPVVRPEHLPPEVYAASRDRFAAPGPPATHPAPAGPAVRRTRSLSLPVRSDVGTLEEQERELIRVALSESGGNVTAAARRLGIHRSTIYRKLS</sequence>
<dbReference type="Gene3D" id="3.30.450.40">
    <property type="match status" value="1"/>
</dbReference>
<keyword evidence="8" id="KW-1185">Reference proteome</keyword>
<keyword evidence="5" id="KW-0804">Transcription</keyword>
<dbReference type="FunFam" id="3.40.50.300:FF:000006">
    <property type="entry name" value="DNA-binding transcriptional regulator NtrC"/>
    <property type="match status" value="1"/>
</dbReference>
<dbReference type="Proteomes" id="UP001163687">
    <property type="component" value="Chromosome"/>
</dbReference>
<evidence type="ECO:0000259" key="6">
    <source>
        <dbReference type="PROSITE" id="PS50045"/>
    </source>
</evidence>
<keyword evidence="2" id="KW-0067">ATP-binding</keyword>
<evidence type="ECO:0000256" key="2">
    <source>
        <dbReference type="ARBA" id="ARBA00022840"/>
    </source>
</evidence>
<evidence type="ECO:0000313" key="7">
    <source>
        <dbReference type="EMBL" id="BDG60512.1"/>
    </source>
</evidence>
<reference evidence="7" key="1">
    <citation type="submission" date="2022-03" db="EMBL/GenBank/DDBJ databases">
        <title>Complete genome sequence of Caldinitratiruptor microaerophilus.</title>
        <authorList>
            <person name="Mukaiyama R."/>
            <person name="Nishiyama T."/>
            <person name="Ueda K."/>
        </authorList>
    </citation>
    <scope>NUCLEOTIDE SEQUENCE</scope>
    <source>
        <strain evidence="7">JCM 16183</strain>
    </source>
</reference>
<keyword evidence="4" id="KW-0238">DNA-binding</keyword>
<dbReference type="CDD" id="cd00009">
    <property type="entry name" value="AAA"/>
    <property type="match status" value="1"/>
</dbReference>
<dbReference type="PROSITE" id="PS50045">
    <property type="entry name" value="SIGMA54_INTERACT_4"/>
    <property type="match status" value="1"/>
</dbReference>
<dbReference type="SUPFAM" id="SSF55781">
    <property type="entry name" value="GAF domain-like"/>
    <property type="match status" value="1"/>
</dbReference>
<dbReference type="Gene3D" id="1.10.10.60">
    <property type="entry name" value="Homeodomain-like"/>
    <property type="match status" value="1"/>
</dbReference>
<dbReference type="SUPFAM" id="SSF46689">
    <property type="entry name" value="Homeodomain-like"/>
    <property type="match status" value="1"/>
</dbReference>
<dbReference type="InterPro" id="IPR009057">
    <property type="entry name" value="Homeodomain-like_sf"/>
</dbReference>
<dbReference type="Gene3D" id="1.10.8.60">
    <property type="match status" value="1"/>
</dbReference>
<dbReference type="Pfam" id="PF02954">
    <property type="entry name" value="HTH_8"/>
    <property type="match status" value="1"/>
</dbReference>
<dbReference type="SMART" id="SM00382">
    <property type="entry name" value="AAA"/>
    <property type="match status" value="1"/>
</dbReference>
<dbReference type="GO" id="GO:0006355">
    <property type="term" value="P:regulation of DNA-templated transcription"/>
    <property type="evidence" value="ECO:0007669"/>
    <property type="project" value="InterPro"/>
</dbReference>
<evidence type="ECO:0000256" key="1">
    <source>
        <dbReference type="ARBA" id="ARBA00022741"/>
    </source>
</evidence>
<dbReference type="Pfam" id="PF01590">
    <property type="entry name" value="GAF"/>
    <property type="match status" value="1"/>
</dbReference>
<dbReference type="PROSITE" id="PS00688">
    <property type="entry name" value="SIGMA54_INTERACT_3"/>
    <property type="match status" value="1"/>
</dbReference>
<accession>A0AA35CJT4</accession>